<dbReference type="InterPro" id="IPR013766">
    <property type="entry name" value="Thioredoxin_domain"/>
</dbReference>
<dbReference type="RefSeq" id="WP_108778814.1">
    <property type="nucleotide sequence ID" value="NZ_CP029186.1"/>
</dbReference>
<dbReference type="KEGG" id="falb:HYN59_13775"/>
<dbReference type="EMBL" id="CP029186">
    <property type="protein sequence ID" value="AWH86112.1"/>
    <property type="molecule type" value="Genomic_DNA"/>
</dbReference>
<accession>A0A2S1R0C4</accession>
<sequence length="461" mass="53893">MSNYYKAVLLFGILLMITSCKKDDDFTAYFGGQVINPRNNYIVFSKDDKVIDTLRLDKNNRFFIKFDSLTPGLYSFKNEPDYQYVYFEKNDSIMVSIDPSDFDESIVFSGRGEKKNNFMMELFLLHEADRNKAYNVYDKEFPEFVKSIDSTYQLRKAFYEKNKAAINWSSDFDFYASSRVNLNYYTKKEYYPYLHFRRTGKEVKSKLPGNFYDFRKTINYNDTKLLHYSPYLRYLTAMLNNMAITKDHKSGSLEEELYRDNIEKLNIADSVFSNQAVKNVVLNNIAFSYLLEDQNITNNKKFLDRYLQLSTDDSGDNEIRKIGNAIQLLKEGRKLPDVKLVDGNNKPFDINSIKKETVIFFWTGCAKAQAEMVYEKINSLKKTYGNVAFIAVNVDEATEWKKTVTQFSSQNVLQLRAADFKALREKWVITKINRTIILNPDGTIKNAFANLMDEKFEESLK</sequence>
<dbReference type="Pfam" id="PF13905">
    <property type="entry name" value="Thioredoxin_8"/>
    <property type="match status" value="1"/>
</dbReference>
<dbReference type="SUPFAM" id="SSF52833">
    <property type="entry name" value="Thioredoxin-like"/>
    <property type="match status" value="1"/>
</dbReference>
<reference evidence="2 3" key="1">
    <citation type="submission" date="2018-04" db="EMBL/GenBank/DDBJ databases">
        <title>Genome sequencing of Flavobacterium sp. HYN0059.</title>
        <authorList>
            <person name="Yi H."/>
            <person name="Baek C."/>
        </authorList>
    </citation>
    <scope>NUCLEOTIDE SEQUENCE [LARGE SCALE GENOMIC DNA]</scope>
    <source>
        <strain evidence="2 3">HYN0059</strain>
    </source>
</reference>
<name>A0A2S1R0C4_9FLAO</name>
<dbReference type="AlphaFoldDB" id="A0A2S1R0C4"/>
<dbReference type="Proteomes" id="UP000244929">
    <property type="component" value="Chromosome"/>
</dbReference>
<dbReference type="InterPro" id="IPR036249">
    <property type="entry name" value="Thioredoxin-like_sf"/>
</dbReference>
<evidence type="ECO:0000259" key="1">
    <source>
        <dbReference type="PROSITE" id="PS51352"/>
    </source>
</evidence>
<organism evidence="2 3">
    <name type="scientific">Flavobacterium album</name>
    <dbReference type="NCBI Taxonomy" id="2175091"/>
    <lineage>
        <taxon>Bacteria</taxon>
        <taxon>Pseudomonadati</taxon>
        <taxon>Bacteroidota</taxon>
        <taxon>Flavobacteriia</taxon>
        <taxon>Flavobacteriales</taxon>
        <taxon>Flavobacteriaceae</taxon>
        <taxon>Flavobacterium</taxon>
    </lineage>
</organism>
<dbReference type="PROSITE" id="PS51257">
    <property type="entry name" value="PROKAR_LIPOPROTEIN"/>
    <property type="match status" value="1"/>
</dbReference>
<feature type="domain" description="Thioredoxin" evidence="1">
    <location>
        <begin position="329"/>
        <end position="461"/>
    </location>
</feature>
<protein>
    <recommendedName>
        <fullName evidence="1">Thioredoxin domain-containing protein</fullName>
    </recommendedName>
</protein>
<evidence type="ECO:0000313" key="3">
    <source>
        <dbReference type="Proteomes" id="UP000244929"/>
    </source>
</evidence>
<dbReference type="PROSITE" id="PS51352">
    <property type="entry name" value="THIOREDOXIN_2"/>
    <property type="match status" value="1"/>
</dbReference>
<dbReference type="InterPro" id="IPR012336">
    <property type="entry name" value="Thioredoxin-like_fold"/>
</dbReference>
<dbReference type="Gene3D" id="3.40.30.10">
    <property type="entry name" value="Glutaredoxin"/>
    <property type="match status" value="1"/>
</dbReference>
<dbReference type="OrthoDB" id="1146847at2"/>
<evidence type="ECO:0000313" key="2">
    <source>
        <dbReference type="EMBL" id="AWH86112.1"/>
    </source>
</evidence>
<gene>
    <name evidence="2" type="ORF">HYN59_13775</name>
</gene>
<keyword evidence="3" id="KW-1185">Reference proteome</keyword>
<proteinExistence type="predicted"/>